<evidence type="ECO:0000256" key="3">
    <source>
        <dbReference type="ARBA" id="ARBA00022723"/>
    </source>
</evidence>
<accession>A0AA45HJC5</accession>
<gene>
    <name evidence="8" type="ORF">C7380_104129</name>
</gene>
<evidence type="ECO:0000313" key="8">
    <source>
        <dbReference type="EMBL" id="PWJ95710.1"/>
    </source>
</evidence>
<evidence type="ECO:0000259" key="7">
    <source>
        <dbReference type="PROSITE" id="PS51462"/>
    </source>
</evidence>
<sequence length="263" mass="30463">MININWDPDIPEDNDFLIVCISNNEIFINTNNCFYMTPLELQNKNIELIDRSYIGKLNSKKIFAINIKEQEKIFFEKINLRNLLPFIEQEDFIILSRALEIINWKTKHKFCGKCGERITENISEGFLRCNKCGFIIYPEISPAIIVGITKDDKILLAHNDKFKENMYSIIAGFVEWGESLEDTVKREVMEEIGITIKNIKYFNSQTWPFPNSLMVGFTAEYDSGEIIPDGVEITDAKWFDKNNLPDIPKKGSIARNIIDTICK</sequence>
<evidence type="ECO:0000256" key="5">
    <source>
        <dbReference type="ARBA" id="ARBA00022842"/>
    </source>
</evidence>
<name>A0AA45HJC5_9BACT</name>
<dbReference type="InterPro" id="IPR049734">
    <property type="entry name" value="NudC-like_C"/>
</dbReference>
<dbReference type="Proteomes" id="UP000245921">
    <property type="component" value="Unassembled WGS sequence"/>
</dbReference>
<keyword evidence="5" id="KW-0460">Magnesium</keyword>
<dbReference type="AlphaFoldDB" id="A0AA45HJC5"/>
<keyword evidence="6" id="KW-0520">NAD</keyword>
<dbReference type="GO" id="GO:0046872">
    <property type="term" value="F:metal ion binding"/>
    <property type="evidence" value="ECO:0007669"/>
    <property type="project" value="UniProtKB-KW"/>
</dbReference>
<feature type="domain" description="Nudix hydrolase" evidence="7">
    <location>
        <begin position="138"/>
        <end position="261"/>
    </location>
</feature>
<dbReference type="PROSITE" id="PS00893">
    <property type="entry name" value="NUDIX_BOX"/>
    <property type="match status" value="1"/>
</dbReference>
<dbReference type="PROSITE" id="PS51462">
    <property type="entry name" value="NUDIX"/>
    <property type="match status" value="1"/>
</dbReference>
<keyword evidence="3" id="KW-0479">Metal-binding</keyword>
<dbReference type="NCBIfam" id="NF001299">
    <property type="entry name" value="PRK00241.1"/>
    <property type="match status" value="1"/>
</dbReference>
<dbReference type="InterPro" id="IPR000086">
    <property type="entry name" value="NUDIX_hydrolase_dom"/>
</dbReference>
<evidence type="ECO:0000256" key="1">
    <source>
        <dbReference type="ARBA" id="ARBA00001946"/>
    </source>
</evidence>
<dbReference type="EC" id="3.6.1.22" evidence="2"/>
<dbReference type="InterPro" id="IPR015797">
    <property type="entry name" value="NUDIX_hydrolase-like_dom_sf"/>
</dbReference>
<dbReference type="RefSeq" id="WP_109604240.1">
    <property type="nucleotide sequence ID" value="NZ_JAMHJO010000008.1"/>
</dbReference>
<evidence type="ECO:0000313" key="9">
    <source>
        <dbReference type="Proteomes" id="UP000245921"/>
    </source>
</evidence>
<keyword evidence="4" id="KW-0378">Hydrolase</keyword>
<reference evidence="8 9" key="1">
    <citation type="submission" date="2018-05" db="EMBL/GenBank/DDBJ databases">
        <title>Genomic Encyclopedia of Type Strains, Phase IV (KMG-IV): sequencing the most valuable type-strain genomes for metagenomic binning, comparative biology and taxonomic classification.</title>
        <authorList>
            <person name="Goeker M."/>
        </authorList>
    </citation>
    <scope>NUCLEOTIDE SEQUENCE [LARGE SCALE GENOMIC DNA]</scope>
    <source>
        <strain evidence="8 9">DSM 24906</strain>
    </source>
</reference>
<comment type="caution">
    <text evidence="8">The sequence shown here is derived from an EMBL/GenBank/DDBJ whole genome shotgun (WGS) entry which is preliminary data.</text>
</comment>
<proteinExistence type="predicted"/>
<dbReference type="CDD" id="cd03429">
    <property type="entry name" value="NUDIX_NADH_pyrophosphatase_Nudt13"/>
    <property type="match status" value="1"/>
</dbReference>
<dbReference type="SUPFAM" id="SSF55811">
    <property type="entry name" value="Nudix"/>
    <property type="match status" value="2"/>
</dbReference>
<dbReference type="Gene3D" id="3.90.79.20">
    <property type="match status" value="1"/>
</dbReference>
<evidence type="ECO:0000256" key="4">
    <source>
        <dbReference type="ARBA" id="ARBA00022801"/>
    </source>
</evidence>
<evidence type="ECO:0000256" key="6">
    <source>
        <dbReference type="ARBA" id="ARBA00023027"/>
    </source>
</evidence>
<dbReference type="InterPro" id="IPR020084">
    <property type="entry name" value="NUDIX_hydrolase_CS"/>
</dbReference>
<keyword evidence="9" id="KW-1185">Reference proteome</keyword>
<evidence type="ECO:0000256" key="2">
    <source>
        <dbReference type="ARBA" id="ARBA00012381"/>
    </source>
</evidence>
<organism evidence="8 9">
    <name type="scientific">Oceanotoga teriensis</name>
    <dbReference type="NCBI Taxonomy" id="515440"/>
    <lineage>
        <taxon>Bacteria</taxon>
        <taxon>Thermotogati</taxon>
        <taxon>Thermotogota</taxon>
        <taxon>Thermotogae</taxon>
        <taxon>Petrotogales</taxon>
        <taxon>Petrotogaceae</taxon>
        <taxon>Oceanotoga</taxon>
    </lineage>
</organism>
<dbReference type="Gene3D" id="3.90.79.10">
    <property type="entry name" value="Nucleoside Triphosphate Pyrophosphohydrolase"/>
    <property type="match status" value="1"/>
</dbReference>
<dbReference type="EMBL" id="QGGI01000004">
    <property type="protein sequence ID" value="PWJ95710.1"/>
    <property type="molecule type" value="Genomic_DNA"/>
</dbReference>
<protein>
    <recommendedName>
        <fullName evidence="2">NAD(+) diphosphatase</fullName>
        <ecNumber evidence="2">3.6.1.22</ecNumber>
    </recommendedName>
</protein>
<dbReference type="PANTHER" id="PTHR11383:SF3">
    <property type="entry name" value="NAD(P)H PYROPHOSPHATASE NUDT13, MITOCHONDRIAL"/>
    <property type="match status" value="1"/>
</dbReference>
<dbReference type="GO" id="GO:0016787">
    <property type="term" value="F:hydrolase activity"/>
    <property type="evidence" value="ECO:0007669"/>
    <property type="project" value="UniProtKB-KW"/>
</dbReference>
<comment type="cofactor">
    <cofactor evidence="1">
        <name>Mg(2+)</name>
        <dbReference type="ChEBI" id="CHEBI:18420"/>
    </cofactor>
</comment>
<dbReference type="Pfam" id="PF00293">
    <property type="entry name" value="NUDIX"/>
    <property type="match status" value="1"/>
</dbReference>
<dbReference type="PANTHER" id="PTHR11383">
    <property type="entry name" value="NUCLEOSIDE DIPHOSPHATE-LINKED MOIETY X MOTIF 13"/>
    <property type="match status" value="1"/>
</dbReference>